<dbReference type="Proteomes" id="UP000270094">
    <property type="component" value="Unassembled WGS sequence"/>
</dbReference>
<dbReference type="PRINTS" id="PR00929">
    <property type="entry name" value="ATHOOK"/>
</dbReference>
<gene>
    <name evidence="2" type="ORF">SVUK_LOCUS15414</name>
</gene>
<protein>
    <submittedName>
        <fullName evidence="2">Uncharacterized protein</fullName>
    </submittedName>
</protein>
<feature type="compositionally biased region" description="Low complexity" evidence="1">
    <location>
        <begin position="93"/>
        <end position="104"/>
    </location>
</feature>
<reference evidence="2 3" key="1">
    <citation type="submission" date="2018-11" db="EMBL/GenBank/DDBJ databases">
        <authorList>
            <consortium name="Pathogen Informatics"/>
        </authorList>
    </citation>
    <scope>NUCLEOTIDE SEQUENCE [LARGE SCALE GENOMIC DNA]</scope>
</reference>
<organism evidence="2 3">
    <name type="scientific">Strongylus vulgaris</name>
    <name type="common">Blood worm</name>
    <dbReference type="NCBI Taxonomy" id="40348"/>
    <lineage>
        <taxon>Eukaryota</taxon>
        <taxon>Metazoa</taxon>
        <taxon>Ecdysozoa</taxon>
        <taxon>Nematoda</taxon>
        <taxon>Chromadorea</taxon>
        <taxon>Rhabditida</taxon>
        <taxon>Rhabditina</taxon>
        <taxon>Rhabditomorpha</taxon>
        <taxon>Strongyloidea</taxon>
        <taxon>Strongylidae</taxon>
        <taxon>Strongylus</taxon>
    </lineage>
</organism>
<feature type="region of interest" description="Disordered" evidence="1">
    <location>
        <begin position="1"/>
        <end position="143"/>
    </location>
</feature>
<feature type="compositionally biased region" description="Basic residues" evidence="1">
    <location>
        <begin position="130"/>
        <end position="143"/>
    </location>
</feature>
<dbReference type="AlphaFoldDB" id="A0A3P7JAN4"/>
<evidence type="ECO:0000256" key="1">
    <source>
        <dbReference type="SAM" id="MobiDB-lite"/>
    </source>
</evidence>
<dbReference type="InterPro" id="IPR017956">
    <property type="entry name" value="AT_hook_DNA-bd_motif"/>
</dbReference>
<accession>A0A3P7JAN4</accession>
<dbReference type="EMBL" id="UYYB01108560">
    <property type="protein sequence ID" value="VDM80416.1"/>
    <property type="molecule type" value="Genomic_DNA"/>
</dbReference>
<evidence type="ECO:0000313" key="2">
    <source>
        <dbReference type="EMBL" id="VDM80416.1"/>
    </source>
</evidence>
<evidence type="ECO:0000313" key="3">
    <source>
        <dbReference type="Proteomes" id="UP000270094"/>
    </source>
</evidence>
<name>A0A3P7JAN4_STRVU</name>
<feature type="compositionally biased region" description="Basic residues" evidence="1">
    <location>
        <begin position="11"/>
        <end position="22"/>
    </location>
</feature>
<keyword evidence="3" id="KW-1185">Reference proteome</keyword>
<dbReference type="GO" id="GO:0003677">
    <property type="term" value="F:DNA binding"/>
    <property type="evidence" value="ECO:0007669"/>
    <property type="project" value="InterPro"/>
</dbReference>
<proteinExistence type="predicted"/>
<sequence length="143" mass="15633">MSVVENPAPPPKRRGRPPKKDRKLAAHSGETSLYVYKKEVNVSADGARPHNKRGRKSKAELAAMASSKESQSPNDEESTSMSSPSSEKRRRPSAYSYAEYSDASDGSDDKMPAVKSPEMSPKTPSTFPSGKRRGRPPKSQKNV</sequence>